<organism evidence="1 2">
    <name type="scientific">Microterricola viridarii</name>
    <dbReference type="NCBI Taxonomy" id="412690"/>
    <lineage>
        <taxon>Bacteria</taxon>
        <taxon>Bacillati</taxon>
        <taxon>Actinomycetota</taxon>
        <taxon>Actinomycetes</taxon>
        <taxon>Micrococcales</taxon>
        <taxon>Microbacteriaceae</taxon>
        <taxon>Microterricola</taxon>
    </lineage>
</organism>
<evidence type="ECO:0000313" key="2">
    <source>
        <dbReference type="Proteomes" id="UP000181956"/>
    </source>
</evidence>
<reference evidence="2" key="1">
    <citation type="submission" date="2016-10" db="EMBL/GenBank/DDBJ databases">
        <authorList>
            <person name="Varghese N."/>
            <person name="Submissions S."/>
        </authorList>
    </citation>
    <scope>NUCLEOTIDE SEQUENCE [LARGE SCALE GENOMIC DNA]</scope>
    <source>
        <strain evidence="2">DSM 21772</strain>
    </source>
</reference>
<dbReference type="AlphaFoldDB" id="A0A1H1MKD1"/>
<protein>
    <submittedName>
        <fullName evidence="1">Uncharacterized protein</fullName>
    </submittedName>
</protein>
<evidence type="ECO:0000313" key="1">
    <source>
        <dbReference type="EMBL" id="SDR87243.1"/>
    </source>
</evidence>
<gene>
    <name evidence="1" type="ORF">SAMN04489834_0420</name>
</gene>
<keyword evidence="2" id="KW-1185">Reference proteome</keyword>
<accession>A0A1H1MKD1</accession>
<dbReference type="EMBL" id="LT629742">
    <property type="protein sequence ID" value="SDR87243.1"/>
    <property type="molecule type" value="Genomic_DNA"/>
</dbReference>
<proteinExistence type="predicted"/>
<sequence length="75" mass="7795">MARSTDAAGRPVRVGNTTPHGAGVAAFYDGGMPAELEETRFGLIVYCDGIRCEAAEAYMGGIVIQPAQAAEARHA</sequence>
<dbReference type="Proteomes" id="UP000181956">
    <property type="component" value="Chromosome I"/>
</dbReference>
<name>A0A1H1MKD1_9MICO</name>